<accession>A0AAN7WLS3</accession>
<organism evidence="1 2">
    <name type="scientific">Arxiozyma heterogenica</name>
    <dbReference type="NCBI Taxonomy" id="278026"/>
    <lineage>
        <taxon>Eukaryota</taxon>
        <taxon>Fungi</taxon>
        <taxon>Dikarya</taxon>
        <taxon>Ascomycota</taxon>
        <taxon>Saccharomycotina</taxon>
        <taxon>Saccharomycetes</taxon>
        <taxon>Saccharomycetales</taxon>
        <taxon>Saccharomycetaceae</taxon>
        <taxon>Arxiozyma</taxon>
    </lineage>
</organism>
<sequence>MRLRLINKDNSSTQILKTENFGNEPSNLLELTNVDKPSNNSSKFGAVTDRQLIYHSEMVKMYYA</sequence>
<comment type="caution">
    <text evidence="1">The sequence shown here is derived from an EMBL/GenBank/DDBJ whole genome shotgun (WGS) entry which is preliminary data.</text>
</comment>
<dbReference type="Proteomes" id="UP001306508">
    <property type="component" value="Unassembled WGS sequence"/>
</dbReference>
<keyword evidence="2" id="KW-1185">Reference proteome</keyword>
<gene>
    <name evidence="1" type="ORF">RI543_003663</name>
</gene>
<evidence type="ECO:0000313" key="1">
    <source>
        <dbReference type="EMBL" id="KAK5779043.1"/>
    </source>
</evidence>
<protein>
    <submittedName>
        <fullName evidence="1">Uncharacterized protein</fullName>
    </submittedName>
</protein>
<dbReference type="EMBL" id="JAWIZZ010000048">
    <property type="protein sequence ID" value="KAK5779043.1"/>
    <property type="molecule type" value="Genomic_DNA"/>
</dbReference>
<reference evidence="2" key="1">
    <citation type="submission" date="2023-07" db="EMBL/GenBank/DDBJ databases">
        <title>A draft genome of Kazachstania heterogenica Y-27499.</title>
        <authorList>
            <person name="Donic C."/>
            <person name="Kralova J.S."/>
            <person name="Fidel L."/>
            <person name="Ben-Dor S."/>
            <person name="Jung S."/>
        </authorList>
    </citation>
    <scope>NUCLEOTIDE SEQUENCE [LARGE SCALE GENOMIC DNA]</scope>
    <source>
        <strain evidence="2">Y27499</strain>
    </source>
</reference>
<proteinExistence type="predicted"/>
<name>A0AAN7WLS3_9SACH</name>
<evidence type="ECO:0000313" key="2">
    <source>
        <dbReference type="Proteomes" id="UP001306508"/>
    </source>
</evidence>
<dbReference type="AlphaFoldDB" id="A0AAN7WLS3"/>